<dbReference type="SUPFAM" id="SSF52172">
    <property type="entry name" value="CheY-like"/>
    <property type="match status" value="1"/>
</dbReference>
<dbReference type="GO" id="GO:0000976">
    <property type="term" value="F:transcription cis-regulatory region binding"/>
    <property type="evidence" value="ECO:0007669"/>
    <property type="project" value="TreeGrafter"/>
</dbReference>
<dbReference type="GO" id="GO:0005829">
    <property type="term" value="C:cytosol"/>
    <property type="evidence" value="ECO:0007669"/>
    <property type="project" value="TreeGrafter"/>
</dbReference>
<dbReference type="PROSITE" id="PS50110">
    <property type="entry name" value="RESPONSE_REGULATORY"/>
    <property type="match status" value="1"/>
</dbReference>
<evidence type="ECO:0000256" key="4">
    <source>
        <dbReference type="ARBA" id="ARBA00023125"/>
    </source>
</evidence>
<dbReference type="GO" id="GO:0000156">
    <property type="term" value="F:phosphorelay response regulator activity"/>
    <property type="evidence" value="ECO:0007669"/>
    <property type="project" value="TreeGrafter"/>
</dbReference>
<evidence type="ECO:0000256" key="2">
    <source>
        <dbReference type="ARBA" id="ARBA00023012"/>
    </source>
</evidence>
<sequence>MAEKIKKNVLIIEDETVLLDSYSEVLSNEGYNTLKCSDGYKGLDMLSKNHGDIDMIILDLMMPGMDGLEILKTIHNDKEKYGSSPIIVLTNMTSEKVIKEAFDLGASSYLIKSELEYTDLTKEIEKIIG</sequence>
<proteinExistence type="predicted"/>
<dbReference type="STRING" id="1619100.UT34_C0001G0257"/>
<dbReference type="InterPro" id="IPR039420">
    <property type="entry name" value="WalR-like"/>
</dbReference>
<evidence type="ECO:0000256" key="1">
    <source>
        <dbReference type="ARBA" id="ARBA00022553"/>
    </source>
</evidence>
<reference evidence="8 9" key="1">
    <citation type="journal article" date="2015" name="Nature">
        <title>rRNA introns, odd ribosomes, and small enigmatic genomes across a large radiation of phyla.</title>
        <authorList>
            <person name="Brown C.T."/>
            <person name="Hug L.A."/>
            <person name="Thomas B.C."/>
            <person name="Sharon I."/>
            <person name="Castelle C.J."/>
            <person name="Singh A."/>
            <person name="Wilkins M.J."/>
            <person name="Williams K.H."/>
            <person name="Banfield J.F."/>
        </authorList>
    </citation>
    <scope>NUCLEOTIDE SEQUENCE [LARGE SCALE GENOMIC DNA]</scope>
</reference>
<dbReference type="EMBL" id="LBWK01000001">
    <property type="protein sequence ID" value="KKR06217.1"/>
    <property type="molecule type" value="Genomic_DNA"/>
</dbReference>
<dbReference type="GO" id="GO:0006355">
    <property type="term" value="P:regulation of DNA-templated transcription"/>
    <property type="evidence" value="ECO:0007669"/>
    <property type="project" value="TreeGrafter"/>
</dbReference>
<organism evidence="8 9">
    <name type="scientific">candidate division WS6 bacterium GW2011_GWF2_39_15</name>
    <dbReference type="NCBI Taxonomy" id="1619100"/>
    <lineage>
        <taxon>Bacteria</taxon>
        <taxon>Candidatus Dojkabacteria</taxon>
    </lineage>
</organism>
<keyword evidence="5" id="KW-0804">Transcription</keyword>
<keyword evidence="2" id="KW-0902">Two-component regulatory system</keyword>
<keyword evidence="4" id="KW-0238">DNA-binding</keyword>
<name>A0A0G0QX57_9BACT</name>
<gene>
    <name evidence="8" type="ORF">UT34_C0001G0257</name>
</gene>
<dbReference type="InterPro" id="IPR001789">
    <property type="entry name" value="Sig_transdc_resp-reg_receiver"/>
</dbReference>
<dbReference type="Proteomes" id="UP000034799">
    <property type="component" value="Unassembled WGS sequence"/>
</dbReference>
<evidence type="ECO:0000259" key="7">
    <source>
        <dbReference type="PROSITE" id="PS50110"/>
    </source>
</evidence>
<evidence type="ECO:0000256" key="6">
    <source>
        <dbReference type="PROSITE-ProRule" id="PRU00169"/>
    </source>
</evidence>
<dbReference type="Pfam" id="PF00072">
    <property type="entry name" value="Response_reg"/>
    <property type="match status" value="1"/>
</dbReference>
<dbReference type="Gene3D" id="3.40.50.2300">
    <property type="match status" value="1"/>
</dbReference>
<dbReference type="AlphaFoldDB" id="A0A0G0QX57"/>
<accession>A0A0G0QX57</accession>
<feature type="domain" description="Response regulatory" evidence="7">
    <location>
        <begin position="8"/>
        <end position="127"/>
    </location>
</feature>
<dbReference type="CDD" id="cd17574">
    <property type="entry name" value="REC_OmpR"/>
    <property type="match status" value="1"/>
</dbReference>
<evidence type="ECO:0000313" key="8">
    <source>
        <dbReference type="EMBL" id="KKR06217.1"/>
    </source>
</evidence>
<dbReference type="PANTHER" id="PTHR48111:SF1">
    <property type="entry name" value="TWO-COMPONENT RESPONSE REGULATOR ORR33"/>
    <property type="match status" value="1"/>
</dbReference>
<dbReference type="InterPro" id="IPR011006">
    <property type="entry name" value="CheY-like_superfamily"/>
</dbReference>
<protein>
    <recommendedName>
        <fullName evidence="7">Response regulatory domain-containing protein</fullName>
    </recommendedName>
</protein>
<keyword evidence="1 6" id="KW-0597">Phosphoprotein</keyword>
<feature type="modified residue" description="4-aspartylphosphate" evidence="6">
    <location>
        <position position="59"/>
    </location>
</feature>
<dbReference type="SMART" id="SM00448">
    <property type="entry name" value="REC"/>
    <property type="match status" value="1"/>
</dbReference>
<keyword evidence="3" id="KW-0805">Transcription regulation</keyword>
<evidence type="ECO:0000313" key="9">
    <source>
        <dbReference type="Proteomes" id="UP000034799"/>
    </source>
</evidence>
<dbReference type="GO" id="GO:0032993">
    <property type="term" value="C:protein-DNA complex"/>
    <property type="evidence" value="ECO:0007669"/>
    <property type="project" value="TreeGrafter"/>
</dbReference>
<comment type="caution">
    <text evidence="8">The sequence shown here is derived from an EMBL/GenBank/DDBJ whole genome shotgun (WGS) entry which is preliminary data.</text>
</comment>
<dbReference type="PANTHER" id="PTHR48111">
    <property type="entry name" value="REGULATOR OF RPOS"/>
    <property type="match status" value="1"/>
</dbReference>
<evidence type="ECO:0000256" key="3">
    <source>
        <dbReference type="ARBA" id="ARBA00023015"/>
    </source>
</evidence>
<evidence type="ECO:0000256" key="5">
    <source>
        <dbReference type="ARBA" id="ARBA00023163"/>
    </source>
</evidence>